<dbReference type="EMBL" id="FR773153">
    <property type="protein sequence ID" value="CBY92658.1"/>
    <property type="molecule type" value="Genomic_DNA"/>
</dbReference>
<dbReference type="AlphaFoldDB" id="E8ZHN7"/>
<evidence type="ECO:0000313" key="1">
    <source>
        <dbReference type="EMBL" id="CBY92658.1"/>
    </source>
</evidence>
<dbReference type="HOGENOM" id="CLU_098620_4_0_14"/>
<reference evidence="1 2" key="1">
    <citation type="journal article" date="2011" name="J. Bacteriol.">
        <title>Complete genome sequence of Mycoplasma haemofelis, a hemotropic mycoplasma.</title>
        <authorList>
            <person name="Barker E.N."/>
            <person name="Helps C.R."/>
            <person name="Peters I.R."/>
            <person name="Darby A.C."/>
            <person name="Radford A.D."/>
            <person name="Tasker S."/>
        </authorList>
    </citation>
    <scope>NUCLEOTIDE SEQUENCE [LARGE SCALE GENOMIC DNA]</scope>
    <source>
        <strain evidence="1 2">Langford 1</strain>
    </source>
</reference>
<keyword evidence="2" id="KW-1185">Reference proteome</keyword>
<dbReference type="KEGG" id="mha:HF1_06500"/>
<organism evidence="1 2">
    <name type="scientific">Mycoplasma haemofelis (strain Langford 1)</name>
    <name type="common">Haemobartonella felis</name>
    <dbReference type="NCBI Taxonomy" id="941640"/>
    <lineage>
        <taxon>Bacteria</taxon>
        <taxon>Bacillati</taxon>
        <taxon>Mycoplasmatota</taxon>
        <taxon>Mollicutes</taxon>
        <taxon>Mycoplasmataceae</taxon>
        <taxon>Mycoplasma</taxon>
    </lineage>
</organism>
<evidence type="ECO:0000313" key="2">
    <source>
        <dbReference type="Proteomes" id="UP000008637"/>
    </source>
</evidence>
<name>E8ZHN7_MYCHL</name>
<proteinExistence type="predicted"/>
<accession>E8ZHN7</accession>
<gene>
    <name evidence="1" type="ordered locus">HF1_06500</name>
</gene>
<protein>
    <submittedName>
        <fullName evidence="1">Uncharacterized protein</fullName>
    </submittedName>
</protein>
<dbReference type="Proteomes" id="UP000008637">
    <property type="component" value="Chromosome"/>
</dbReference>
<sequence>MASHISKIALLTVGASGIGVGGYGVYHFSALGDTIGDKLKAKYKNSNIVFLNPEHKEWSNLIGWYSKVKNKPKKSNDATLALDEVKSWCTSSLNHQFKSEDDDLYRQVEELCWLNVNTLLEESGKESLRSSQNADHNDWKVVWKSYQQDSQKESKGIKIDDSVLNGTDEVAGGKAMHKWCNESFSKKMYSDKTLLPAFKAWCVN</sequence>